<keyword evidence="2" id="KW-1185">Reference proteome</keyword>
<evidence type="ECO:0000313" key="1">
    <source>
        <dbReference type="EMBL" id="CAK0816247.1"/>
    </source>
</evidence>
<evidence type="ECO:0000313" key="2">
    <source>
        <dbReference type="Proteomes" id="UP001189429"/>
    </source>
</evidence>
<sequence>GAKEYVDNALLKFLSEKQALVAFKVPASVMLIPPLKISSAASGAHLTSFREVMQYDNLQLSFSTTGQYEAAGTVWMLDPLAADTSDIVSISQLDAAMANWTEERLLLSSDHPPSRRYSFDVPLPARVVNTKVAQRMTEGESTVLMATGVPMLAGHPLVMAWYGAMAEALSAGNSDRTFKLFEAALSVPIRLRLSPDPDACLLASLLFSETVFSTSAASGADAFWKLADKVSRLTKYQKAVAENISLPKLTKVLTTYGITFKGNALTEAHAKALKSLTPFVGNHACAVAYSLAEAFCPELREPTLLMRLAQLCKARTAPSQADKGAAACDSMAFVLDCLRVARLTGDAPRGGGLSVGRVTGQEKKTPALTHVLFKKHDVIEYIMHEAAMIDKDMVPAVSMFRSPLAIVKHFSASGEKGLAAAFRREESSDNTGLENMFAVPVAEYRDQQGREAKTQALIDFAWAVWAGHFDEELQELAAKDLQGGAAAFLWHRYFTDSTKEMGVKCRALTAACAAGLISTGTAEGGASGVVMGASELAEADQEDLKKTKDLLLSLRRKSVSFVALPSVGGATGAERSTAQLQKLWEEMRLGHRYARKKQDVRAFVVSADLFAPNVSKSGAAASLGDRVAVDAERFGRVLDFVSQKRSVHDIVIFLDGRSRSCRKLLEDKEEGLAASGAHAVTECWCVYVQPGKAQDPRVPGRVTCFACNNKEVVICSIPKRGAMKVVQRAEFNLCGETTSSYTTYTGVPMRQYRELPRMTRDTKASILGNAAAGPVRGRRAQKDIEANGHPFSHLEVKPLSFWQRICEHHHITHIVDFTAGSGALAIAASGAMEYEGVAVNEVHREWLDATLDRCALHMAGHDNNFAQKLGGDDGFAEKVEKYFAGTMMEVRRLLEPIADEVGGDGGSSDSAEE</sequence>
<feature type="non-terminal residue" evidence="1">
    <location>
        <position position="1"/>
    </location>
</feature>
<accession>A0ABN9RBC7</accession>
<proteinExistence type="predicted"/>
<organism evidence="1 2">
    <name type="scientific">Prorocentrum cordatum</name>
    <dbReference type="NCBI Taxonomy" id="2364126"/>
    <lineage>
        <taxon>Eukaryota</taxon>
        <taxon>Sar</taxon>
        <taxon>Alveolata</taxon>
        <taxon>Dinophyceae</taxon>
        <taxon>Prorocentrales</taxon>
        <taxon>Prorocentraceae</taxon>
        <taxon>Prorocentrum</taxon>
    </lineage>
</organism>
<gene>
    <name evidence="1" type="ORF">PCOR1329_LOCUS19277</name>
</gene>
<comment type="caution">
    <text evidence="1">The sequence shown here is derived from an EMBL/GenBank/DDBJ whole genome shotgun (WGS) entry which is preliminary data.</text>
</comment>
<reference evidence="1" key="1">
    <citation type="submission" date="2023-10" db="EMBL/GenBank/DDBJ databases">
        <authorList>
            <person name="Chen Y."/>
            <person name="Shah S."/>
            <person name="Dougan E. K."/>
            <person name="Thang M."/>
            <person name="Chan C."/>
        </authorList>
    </citation>
    <scope>NUCLEOTIDE SEQUENCE [LARGE SCALE GENOMIC DNA]</scope>
</reference>
<dbReference type="Proteomes" id="UP001189429">
    <property type="component" value="Unassembled WGS sequence"/>
</dbReference>
<name>A0ABN9RBC7_9DINO</name>
<protein>
    <submittedName>
        <fullName evidence="1">Uncharacterized protein</fullName>
    </submittedName>
</protein>
<dbReference type="EMBL" id="CAUYUJ010006141">
    <property type="protein sequence ID" value="CAK0816247.1"/>
    <property type="molecule type" value="Genomic_DNA"/>
</dbReference>